<evidence type="ECO:0000313" key="2">
    <source>
        <dbReference type="Proteomes" id="UP001500784"/>
    </source>
</evidence>
<accession>A0ABN2PHA2</accession>
<dbReference type="Proteomes" id="UP001500784">
    <property type="component" value="Unassembled WGS sequence"/>
</dbReference>
<keyword evidence="2" id="KW-1185">Reference proteome</keyword>
<sequence>MAGPVPKYADLPHIPLPEDPMALSASTTLPYDAATLTKTFTDEGFVRSISEHVGGSLVSLTVDGDTSGPFTLTAVRQLPTDRLPEMAKKLVGSSLTVTQKEAWDAPAADGSRSASVDLSVGGVPLKVSAVQRLVVLAEGTRVDVEGSVSSSIPFLGDKIAKAAEPMIGKALTIQAAQAGKWIENN</sequence>
<evidence type="ECO:0000313" key="1">
    <source>
        <dbReference type="EMBL" id="GAA1921882.1"/>
    </source>
</evidence>
<proteinExistence type="predicted"/>
<dbReference type="EMBL" id="BAAALV010000007">
    <property type="protein sequence ID" value="GAA1921882.1"/>
    <property type="molecule type" value="Genomic_DNA"/>
</dbReference>
<reference evidence="1 2" key="1">
    <citation type="journal article" date="2019" name="Int. J. Syst. Evol. Microbiol.">
        <title>The Global Catalogue of Microorganisms (GCM) 10K type strain sequencing project: providing services to taxonomists for standard genome sequencing and annotation.</title>
        <authorList>
            <consortium name="The Broad Institute Genomics Platform"/>
            <consortium name="The Broad Institute Genome Sequencing Center for Infectious Disease"/>
            <person name="Wu L."/>
            <person name="Ma J."/>
        </authorList>
    </citation>
    <scope>NUCLEOTIDE SEQUENCE [LARGE SCALE GENOMIC DNA]</scope>
    <source>
        <strain evidence="1 2">JCM 13316</strain>
    </source>
</reference>
<comment type="caution">
    <text evidence="1">The sequence shown here is derived from an EMBL/GenBank/DDBJ whole genome shotgun (WGS) entry which is preliminary data.</text>
</comment>
<dbReference type="Pfam" id="PF10698">
    <property type="entry name" value="DUF2505"/>
    <property type="match status" value="1"/>
</dbReference>
<protein>
    <submittedName>
        <fullName evidence="1">DUF2505 domain-containing protein</fullName>
    </submittedName>
</protein>
<gene>
    <name evidence="1" type="ORF">GCM10009688_28590</name>
</gene>
<organism evidence="1 2">
    <name type="scientific">Arthrobacter gandavensis</name>
    <dbReference type="NCBI Taxonomy" id="169960"/>
    <lineage>
        <taxon>Bacteria</taxon>
        <taxon>Bacillati</taxon>
        <taxon>Actinomycetota</taxon>
        <taxon>Actinomycetes</taxon>
        <taxon>Micrococcales</taxon>
        <taxon>Micrococcaceae</taxon>
        <taxon>Arthrobacter</taxon>
    </lineage>
</organism>
<name>A0ABN2PHA2_9MICC</name>
<dbReference type="InterPro" id="IPR019639">
    <property type="entry name" value="DUF2505"/>
</dbReference>